<reference evidence="8 9" key="1">
    <citation type="submission" date="2016-10" db="EMBL/GenBank/DDBJ databases">
        <authorList>
            <person name="de Groot N.N."/>
        </authorList>
    </citation>
    <scope>NUCLEOTIDE SEQUENCE [LARGE SCALE GENOMIC DNA]</scope>
    <source>
        <strain evidence="8 9">DSM 19547</strain>
    </source>
</reference>
<dbReference type="GO" id="GO:0006310">
    <property type="term" value="P:DNA recombination"/>
    <property type="evidence" value="ECO:0007669"/>
    <property type="project" value="UniProtKB-KW"/>
</dbReference>
<evidence type="ECO:0000256" key="5">
    <source>
        <dbReference type="PROSITE-ProRule" id="PRU01248"/>
    </source>
</evidence>
<dbReference type="InterPro" id="IPR050808">
    <property type="entry name" value="Phage_Integrase"/>
</dbReference>
<name>A0A1I5U1S4_9RHOB</name>
<dbReference type="PANTHER" id="PTHR30629">
    <property type="entry name" value="PROPHAGE INTEGRASE"/>
    <property type="match status" value="1"/>
</dbReference>
<dbReference type="AlphaFoldDB" id="A0A1I5U1S4"/>
<proteinExistence type="inferred from homology"/>
<dbReference type="Pfam" id="PF00589">
    <property type="entry name" value="Phage_integrase"/>
    <property type="match status" value="1"/>
</dbReference>
<dbReference type="InterPro" id="IPR044068">
    <property type="entry name" value="CB"/>
</dbReference>
<evidence type="ECO:0000256" key="1">
    <source>
        <dbReference type="ARBA" id="ARBA00008857"/>
    </source>
</evidence>
<dbReference type="PROSITE" id="PS51898">
    <property type="entry name" value="TYR_RECOMBINASE"/>
    <property type="match status" value="1"/>
</dbReference>
<gene>
    <name evidence="8" type="ORF">SAMN04488047_1173</name>
</gene>
<dbReference type="Gene3D" id="1.10.443.10">
    <property type="entry name" value="Intergrase catalytic core"/>
    <property type="match status" value="1"/>
</dbReference>
<dbReference type="InterPro" id="IPR013762">
    <property type="entry name" value="Integrase-like_cat_sf"/>
</dbReference>
<dbReference type="InterPro" id="IPR010998">
    <property type="entry name" value="Integrase_recombinase_N"/>
</dbReference>
<dbReference type="GO" id="GO:0015074">
    <property type="term" value="P:DNA integration"/>
    <property type="evidence" value="ECO:0007669"/>
    <property type="project" value="UniProtKB-KW"/>
</dbReference>
<feature type="domain" description="Core-binding (CB)" evidence="7">
    <location>
        <begin position="97"/>
        <end position="178"/>
    </location>
</feature>
<dbReference type="InterPro" id="IPR011010">
    <property type="entry name" value="DNA_brk_join_enz"/>
</dbReference>
<comment type="similarity">
    <text evidence="1">Belongs to the 'phage' integrase family.</text>
</comment>
<dbReference type="GO" id="GO:0003677">
    <property type="term" value="F:DNA binding"/>
    <property type="evidence" value="ECO:0007669"/>
    <property type="project" value="UniProtKB-UniRule"/>
</dbReference>
<feature type="domain" description="Tyr recombinase" evidence="6">
    <location>
        <begin position="201"/>
        <end position="384"/>
    </location>
</feature>
<keyword evidence="3 5" id="KW-0238">DNA-binding</keyword>
<dbReference type="PROSITE" id="PS51900">
    <property type="entry name" value="CB"/>
    <property type="match status" value="1"/>
</dbReference>
<dbReference type="Pfam" id="PF20172">
    <property type="entry name" value="DUF6538"/>
    <property type="match status" value="1"/>
</dbReference>
<dbReference type="SUPFAM" id="SSF56349">
    <property type="entry name" value="DNA breaking-rejoining enzymes"/>
    <property type="match status" value="1"/>
</dbReference>
<evidence type="ECO:0000313" key="8">
    <source>
        <dbReference type="EMBL" id="SFP89250.1"/>
    </source>
</evidence>
<evidence type="ECO:0000259" key="6">
    <source>
        <dbReference type="PROSITE" id="PS51898"/>
    </source>
</evidence>
<dbReference type="OrthoDB" id="7222937at2"/>
<keyword evidence="2" id="KW-0229">DNA integration</keyword>
<dbReference type="STRING" id="441119.SAMN04488047_1173"/>
<evidence type="ECO:0000259" key="7">
    <source>
        <dbReference type="PROSITE" id="PS51900"/>
    </source>
</evidence>
<organism evidence="8 9">
    <name type="scientific">Tranquillimonas alkanivorans</name>
    <dbReference type="NCBI Taxonomy" id="441119"/>
    <lineage>
        <taxon>Bacteria</taxon>
        <taxon>Pseudomonadati</taxon>
        <taxon>Pseudomonadota</taxon>
        <taxon>Alphaproteobacteria</taxon>
        <taxon>Rhodobacterales</taxon>
        <taxon>Roseobacteraceae</taxon>
        <taxon>Tranquillimonas</taxon>
    </lineage>
</organism>
<dbReference type="EMBL" id="FOXA01000017">
    <property type="protein sequence ID" value="SFP89250.1"/>
    <property type="molecule type" value="Genomic_DNA"/>
</dbReference>
<dbReference type="PANTHER" id="PTHR30629:SF2">
    <property type="entry name" value="PROPHAGE INTEGRASE INTS-RELATED"/>
    <property type="match status" value="1"/>
</dbReference>
<dbReference type="InterPro" id="IPR046668">
    <property type="entry name" value="DUF6538"/>
</dbReference>
<evidence type="ECO:0000256" key="3">
    <source>
        <dbReference type="ARBA" id="ARBA00023125"/>
    </source>
</evidence>
<sequence>MPYTFRKSGVFYFQRMVPQDLAHHYRTPRIAFSLRTRSRSEAQRVASDLSSKLDEQWRSLRGSPASVLDGFLKQPNTPTPAPLSPLPVGAQPGASAGLMSEAVELYLKHKGAGKPNTFSSAARRALGYLTSIAGDKPLNDYTRRDATSFRDELFNRGMAGSSVSRTFTTVKAVFNFACAEWGLDARNPFAGVYFDRAKGVTQREPFSDDEIRQVQAACKETDDELRWILALLADTGARLAEIVGLAREDVELDHPDGPMLHIRPHPWRTLKTRSSQRSIPLVGSSLWAAQQATAETRGMHLFPRYTDDARCNANSASAALSKWLKNNLKAGRTVHSLRHSMRDRLRAVECPPDIVDQIGGWAPSGVGASYGRGYPLAVLREWMERTALGG</sequence>
<keyword evidence="4" id="KW-0233">DNA recombination</keyword>
<evidence type="ECO:0000256" key="4">
    <source>
        <dbReference type="ARBA" id="ARBA00023172"/>
    </source>
</evidence>
<protein>
    <submittedName>
        <fullName evidence="8">Site-specific recombinase XerD</fullName>
    </submittedName>
</protein>
<evidence type="ECO:0000256" key="2">
    <source>
        <dbReference type="ARBA" id="ARBA00022908"/>
    </source>
</evidence>
<dbReference type="InterPro" id="IPR002104">
    <property type="entry name" value="Integrase_catalytic"/>
</dbReference>
<dbReference type="Gene3D" id="1.10.150.130">
    <property type="match status" value="1"/>
</dbReference>
<dbReference type="Proteomes" id="UP000199356">
    <property type="component" value="Unassembled WGS sequence"/>
</dbReference>
<evidence type="ECO:0000313" key="9">
    <source>
        <dbReference type="Proteomes" id="UP000199356"/>
    </source>
</evidence>
<keyword evidence="9" id="KW-1185">Reference proteome</keyword>
<accession>A0A1I5U1S4</accession>